<dbReference type="Proteomes" id="UP000740413">
    <property type="component" value="Unassembled WGS sequence"/>
</dbReference>
<organism evidence="5 6">
    <name type="scientific">Zobellia barbeyronii</name>
    <dbReference type="NCBI Taxonomy" id="2748009"/>
    <lineage>
        <taxon>Bacteria</taxon>
        <taxon>Pseudomonadati</taxon>
        <taxon>Bacteroidota</taxon>
        <taxon>Flavobacteriia</taxon>
        <taxon>Flavobacteriales</taxon>
        <taxon>Flavobacteriaceae</taxon>
        <taxon>Zobellia</taxon>
    </lineage>
</organism>
<dbReference type="InterPro" id="IPR014710">
    <property type="entry name" value="RmlC-like_jellyroll"/>
</dbReference>
<keyword evidence="1" id="KW-0805">Transcription regulation</keyword>
<keyword evidence="3" id="KW-0804">Transcription</keyword>
<dbReference type="PROSITE" id="PS01124">
    <property type="entry name" value="HTH_ARAC_FAMILY_2"/>
    <property type="match status" value="1"/>
</dbReference>
<evidence type="ECO:0000313" key="5">
    <source>
        <dbReference type="EMBL" id="MBT2160144.1"/>
    </source>
</evidence>
<evidence type="ECO:0000256" key="3">
    <source>
        <dbReference type="ARBA" id="ARBA00023163"/>
    </source>
</evidence>
<evidence type="ECO:0000313" key="6">
    <source>
        <dbReference type="Proteomes" id="UP000740413"/>
    </source>
</evidence>
<protein>
    <submittedName>
        <fullName evidence="5">Helix-turn-helix domain-containing protein</fullName>
    </submittedName>
</protein>
<accession>A0ABS5W9Q0</accession>
<comment type="caution">
    <text evidence="5">The sequence shown here is derived from an EMBL/GenBank/DDBJ whole genome shotgun (WGS) entry which is preliminary data.</text>
</comment>
<dbReference type="PANTHER" id="PTHR43280">
    <property type="entry name" value="ARAC-FAMILY TRANSCRIPTIONAL REGULATOR"/>
    <property type="match status" value="1"/>
</dbReference>
<dbReference type="InterPro" id="IPR037923">
    <property type="entry name" value="HTH-like"/>
</dbReference>
<feature type="domain" description="HTH araC/xylS-type" evidence="4">
    <location>
        <begin position="195"/>
        <end position="295"/>
    </location>
</feature>
<dbReference type="SMART" id="SM00342">
    <property type="entry name" value="HTH_ARAC"/>
    <property type="match status" value="1"/>
</dbReference>
<dbReference type="EMBL" id="JACATN010000001">
    <property type="protein sequence ID" value="MBT2160144.1"/>
    <property type="molecule type" value="Genomic_DNA"/>
</dbReference>
<dbReference type="Pfam" id="PF12833">
    <property type="entry name" value="HTH_18"/>
    <property type="match status" value="1"/>
</dbReference>
<name>A0ABS5W9Q0_9FLAO</name>
<dbReference type="InterPro" id="IPR018060">
    <property type="entry name" value="HTH_AraC"/>
</dbReference>
<reference evidence="6" key="1">
    <citation type="submission" date="2023-07" db="EMBL/GenBank/DDBJ databases">
        <title>Zobellia barbeyronii sp. nov., a new marine flavobacterium, isolated from green and red algae.</title>
        <authorList>
            <person name="Nedashkovskaya O.I."/>
            <person name="Otstavnykh N."/>
            <person name="Zhukova N."/>
            <person name="Guzev K."/>
            <person name="Chausova V."/>
            <person name="Tekutyeva L."/>
            <person name="Mikhailov V."/>
            <person name="Isaeva M."/>
        </authorList>
    </citation>
    <scope>NUCLEOTIDE SEQUENCE [LARGE SCALE GENOMIC DNA]</scope>
    <source>
        <strain evidence="6">KMM 6746</strain>
    </source>
</reference>
<keyword evidence="2" id="KW-0238">DNA-binding</keyword>
<gene>
    <name evidence="5" type="ORF">HW347_02640</name>
</gene>
<keyword evidence="6" id="KW-1185">Reference proteome</keyword>
<evidence type="ECO:0000259" key="4">
    <source>
        <dbReference type="PROSITE" id="PS01124"/>
    </source>
</evidence>
<dbReference type="SUPFAM" id="SSF46689">
    <property type="entry name" value="Homeodomain-like"/>
    <property type="match status" value="1"/>
</dbReference>
<dbReference type="Pfam" id="PF02311">
    <property type="entry name" value="AraC_binding"/>
    <property type="match status" value="1"/>
</dbReference>
<dbReference type="Gene3D" id="1.10.10.60">
    <property type="entry name" value="Homeodomain-like"/>
    <property type="match status" value="1"/>
</dbReference>
<dbReference type="Gene3D" id="2.60.120.10">
    <property type="entry name" value="Jelly Rolls"/>
    <property type="match status" value="1"/>
</dbReference>
<dbReference type="InterPro" id="IPR009057">
    <property type="entry name" value="Homeodomain-like_sf"/>
</dbReference>
<dbReference type="PANTHER" id="PTHR43280:SF32">
    <property type="entry name" value="TRANSCRIPTIONAL REGULATORY PROTEIN"/>
    <property type="match status" value="1"/>
</dbReference>
<sequence length="299" mass="34786">MPDFYHQNDVLVTQIVLTRNPDKPYQLTRTKIRTYSKISALADIKIEPFDVNKRYTKPHRHNKYMELVYFSAGSGMHYMDETGYAIEPPVIFIIKKDEVHHWEIDTVPEGFVIIIKEGFLEKTLDKHINLQLRQLGHKKIIKPNFDPTIQSLFEIASKEIKENCASRDILVEGVLKALFSKILTYVEIDENVSANNLEERFEELLQTKLKNDVAYYAQKLNTTSQNLNALCKRKHEKTASTVIADHILKETKRLLLYTDLSVTEIAYAFDFTDVSHFVKYFKRHEGQTPLHFKKAAIVP</sequence>
<proteinExistence type="predicted"/>
<dbReference type="InterPro" id="IPR003313">
    <property type="entry name" value="AraC-bd"/>
</dbReference>
<evidence type="ECO:0000256" key="1">
    <source>
        <dbReference type="ARBA" id="ARBA00023015"/>
    </source>
</evidence>
<dbReference type="RefSeq" id="WP_214610396.1">
    <property type="nucleotide sequence ID" value="NZ_JACATN010000001.1"/>
</dbReference>
<evidence type="ECO:0000256" key="2">
    <source>
        <dbReference type="ARBA" id="ARBA00023125"/>
    </source>
</evidence>
<dbReference type="SUPFAM" id="SSF51215">
    <property type="entry name" value="Regulatory protein AraC"/>
    <property type="match status" value="1"/>
</dbReference>